<accession>A0A3G4ZR44</accession>
<reference evidence="1" key="1">
    <citation type="submission" date="2018-10" db="EMBL/GenBank/DDBJ databases">
        <title>Hidden diversity of soil giant viruses.</title>
        <authorList>
            <person name="Schulz F."/>
            <person name="Alteio L."/>
            <person name="Goudeau D."/>
            <person name="Ryan E.M."/>
            <person name="Malmstrom R.R."/>
            <person name="Blanchard J."/>
            <person name="Woyke T."/>
        </authorList>
    </citation>
    <scope>NUCLEOTIDE SEQUENCE</scope>
    <source>
        <strain evidence="1">DSV1</strain>
    </source>
</reference>
<organism evidence="1">
    <name type="scientific">Dasosvirus sp</name>
    <dbReference type="NCBI Taxonomy" id="2487764"/>
    <lineage>
        <taxon>Viruses</taxon>
        <taxon>Varidnaviria</taxon>
        <taxon>Bamfordvirae</taxon>
        <taxon>Nucleocytoviricota</taxon>
        <taxon>Megaviricetes</taxon>
        <taxon>Imitervirales</taxon>
        <taxon>Mimiviridae</taxon>
        <taxon>Klosneuvirinae</taxon>
    </lineage>
</organism>
<gene>
    <name evidence="1" type="ORF">Dasosvirus1_2</name>
</gene>
<dbReference type="EMBL" id="MK072042">
    <property type="protein sequence ID" value="AYV77367.1"/>
    <property type="molecule type" value="Genomic_DNA"/>
</dbReference>
<evidence type="ECO:0000313" key="1">
    <source>
        <dbReference type="EMBL" id="AYV77367.1"/>
    </source>
</evidence>
<sequence>MTCHAKVFGGHRVPDFPEEYNNCQHNVKTACYYCFLFPDQDHPDREIMFCIKCLNFMKIAPYLGIGKALGYTKCISFSLNDPPPSSFVRNNLNSVKKLIKHRYRSPVTIYPWSVCLQNDDGTLLNQLRPEFFVFSRKY</sequence>
<protein>
    <submittedName>
        <fullName evidence="1">Uncharacterized protein</fullName>
    </submittedName>
</protein>
<name>A0A3G4ZR44_9VIRU</name>
<proteinExistence type="predicted"/>